<keyword evidence="2" id="KW-1185">Reference proteome</keyword>
<name>A0ACC3DCI1_9PEZI</name>
<evidence type="ECO:0000313" key="2">
    <source>
        <dbReference type="Proteomes" id="UP001186974"/>
    </source>
</evidence>
<accession>A0ACC3DCI1</accession>
<organism evidence="1 2">
    <name type="scientific">Coniosporium uncinatum</name>
    <dbReference type="NCBI Taxonomy" id="93489"/>
    <lineage>
        <taxon>Eukaryota</taxon>
        <taxon>Fungi</taxon>
        <taxon>Dikarya</taxon>
        <taxon>Ascomycota</taxon>
        <taxon>Pezizomycotina</taxon>
        <taxon>Dothideomycetes</taxon>
        <taxon>Dothideomycetes incertae sedis</taxon>
        <taxon>Coniosporium</taxon>
    </lineage>
</organism>
<protein>
    <submittedName>
        <fullName evidence="1">Uncharacterized protein</fullName>
    </submittedName>
</protein>
<gene>
    <name evidence="1" type="ORF">LTS18_012279</name>
</gene>
<reference evidence="1" key="1">
    <citation type="submission" date="2024-09" db="EMBL/GenBank/DDBJ databases">
        <title>Black Yeasts Isolated from many extreme environments.</title>
        <authorList>
            <person name="Coleine C."/>
            <person name="Stajich J.E."/>
            <person name="Selbmann L."/>
        </authorList>
    </citation>
    <scope>NUCLEOTIDE SEQUENCE</scope>
    <source>
        <strain evidence="1">CCFEE 5737</strain>
    </source>
</reference>
<comment type="caution">
    <text evidence="1">The sequence shown here is derived from an EMBL/GenBank/DDBJ whole genome shotgun (WGS) entry which is preliminary data.</text>
</comment>
<sequence>MKRCNHTCWLSVASCGRATSLLETDRLEHVKACFQDSESQQPSLFVLIGNAEKSASLRQLFGVKRPRWSKARRGTGEIHLHVDSSSVFGARPLLVAEGDLSMKRSLRTSAVGKCHEVRWRSIQRDDKVSGLSKTASGLYSRLLFPFTDVFCFFSDDLGGFRQIARHLAAWLEQGCPSTLPSGTRPRIVIVTGKVPQGAASEAEARKAFLWLLREETSEHLSERFSNVEVIALLPNDSLSADARYRLLKERLKSASEEVRRRRAEVRSLFSMTHLVAFFRYPCEHFVDNAEEPFDFIQASRIHNPVGPDLRQHLSNFLRHCESADELVEFAAPVIASSFLRDNYLSANHFFEPGSVFDRLYEGATSEAIRDRLLALGEPANEGRQPELVSTIRSLMQRFSEQLTHDSVSASEVHREISILATFVKGWSIDRTAEAFEILAKRAFQRRKVPNVPFAPLARVARVSILDCSYATSIGTRIGLPVATVDQRPSVRIFTNYNGVGERSKDHDEVIRLEDGHGRVPIWEIARAACAAPGFFAPKHIAGFGTFQDPGPLENDPVVSARSEVPALFPSVKELDFIVSLGTGESLPNGASIAKNGSRCVWSNGIVPRLCRLFWEKMRDGKVRQAIQGRAGYHRLQVSFGGTEPRLDDTQSFPLLKSAAREDRSLSAAIDSVARCATASLFYFELDAIPQRLEGTLRGVGRILCALRPKDPAFEQLFNQLSRSSARLLLNGIPVARAAEPSCFDRDGSFRKMIDLDVPDGFTICLEQSGSPPQNIARSPFVLEDLVAAQGLDASFGRPDRRKRKSPRAFGHLPNKRRRMRWIEDRF</sequence>
<evidence type="ECO:0000313" key="1">
    <source>
        <dbReference type="EMBL" id="KAK3065058.1"/>
    </source>
</evidence>
<dbReference type="Proteomes" id="UP001186974">
    <property type="component" value="Unassembled WGS sequence"/>
</dbReference>
<dbReference type="EMBL" id="JAWDJW010006370">
    <property type="protein sequence ID" value="KAK3065058.1"/>
    <property type="molecule type" value="Genomic_DNA"/>
</dbReference>
<proteinExistence type="predicted"/>